<dbReference type="HOGENOM" id="CLU_990352_0_0_1"/>
<dbReference type="VEuPathDB" id="FungiDB:HCDG_00630"/>
<dbReference type="EMBL" id="GG692419">
    <property type="protein sequence ID" value="EER45051.1"/>
    <property type="molecule type" value="Genomic_DNA"/>
</dbReference>
<dbReference type="Proteomes" id="UP000002624">
    <property type="component" value="Unassembled WGS sequence"/>
</dbReference>
<sequence>MSEKLQPAALALVVIQLFCFSGLTPLRAAPRSISFSMRSLASAPSALLVVGKFGATIHVLHLVPEDGAIERFSLTTPSSTFRNGGATEQARQQIGLVTLHVGDGETTTNFLNDIEARARKLWNSSLSLSPTRSVEVIQLVQNVLQPAALDVIREKEGQDRSMNATQMYPVFVVHIARSRAVSLISHRELHWHSAAHIESTLGDCPVVNEVLQDLAAELLTVDNKIKGAVLRRRTAVHVKRFVIESAVGVKLRITAVDGANHFTMEPPTGFYEFATNTLVAM</sequence>
<gene>
    <name evidence="1" type="ORF">HCDG_00630</name>
</gene>
<dbReference type="OrthoDB" id="4168609at2759"/>
<protein>
    <submittedName>
        <fullName evidence="1">Uncharacterized protein</fullName>
    </submittedName>
</protein>
<name>C6H1P8_AJECH</name>
<evidence type="ECO:0000313" key="1">
    <source>
        <dbReference type="EMBL" id="EER45051.1"/>
    </source>
</evidence>
<organism evidence="1 2">
    <name type="scientific">Ajellomyces capsulatus (strain H143)</name>
    <name type="common">Darling's disease fungus</name>
    <name type="synonym">Histoplasma capsulatum</name>
    <dbReference type="NCBI Taxonomy" id="544712"/>
    <lineage>
        <taxon>Eukaryota</taxon>
        <taxon>Fungi</taxon>
        <taxon>Dikarya</taxon>
        <taxon>Ascomycota</taxon>
        <taxon>Pezizomycotina</taxon>
        <taxon>Eurotiomycetes</taxon>
        <taxon>Eurotiomycetidae</taxon>
        <taxon>Onygenales</taxon>
        <taxon>Ajellomycetaceae</taxon>
        <taxon>Histoplasma</taxon>
    </lineage>
</organism>
<dbReference type="AlphaFoldDB" id="C6H1P8"/>
<reference evidence="2" key="1">
    <citation type="submission" date="2009-05" db="EMBL/GenBank/DDBJ databases">
        <title>The genome sequence of Ajellomyces capsulatus strain H143.</title>
        <authorList>
            <person name="Champion M."/>
            <person name="Cuomo C.A."/>
            <person name="Ma L.-J."/>
            <person name="Henn M.R."/>
            <person name="Sil A."/>
            <person name="Goldman B."/>
            <person name="Young S.K."/>
            <person name="Kodira C.D."/>
            <person name="Zeng Q."/>
            <person name="Koehrsen M."/>
            <person name="Alvarado L."/>
            <person name="Berlin A.M."/>
            <person name="Borenstein D."/>
            <person name="Chen Z."/>
            <person name="Engels R."/>
            <person name="Freedman E."/>
            <person name="Gellesch M."/>
            <person name="Goldberg J."/>
            <person name="Griggs A."/>
            <person name="Gujja S."/>
            <person name="Heiman D.I."/>
            <person name="Hepburn T.A."/>
            <person name="Howarth C."/>
            <person name="Jen D."/>
            <person name="Larson L."/>
            <person name="Lewis B."/>
            <person name="Mehta T."/>
            <person name="Park D."/>
            <person name="Pearson M."/>
            <person name="Roberts A."/>
            <person name="Saif S."/>
            <person name="Shea T.D."/>
            <person name="Shenoy N."/>
            <person name="Sisk P."/>
            <person name="Stolte C."/>
            <person name="Sykes S."/>
            <person name="Walk T."/>
            <person name="White J."/>
            <person name="Yandava C."/>
            <person name="Klein B."/>
            <person name="McEwen J.G."/>
            <person name="Puccia R."/>
            <person name="Goldman G.H."/>
            <person name="Felipe M.S."/>
            <person name="Nino-Vega G."/>
            <person name="San-Blas G."/>
            <person name="Taylor J.W."/>
            <person name="Mendoza L."/>
            <person name="Galagan J.E."/>
            <person name="Nusbaum C."/>
            <person name="Birren B.W."/>
        </authorList>
    </citation>
    <scope>NUCLEOTIDE SEQUENCE [LARGE SCALE GENOMIC DNA]</scope>
    <source>
        <strain evidence="2">H143</strain>
    </source>
</reference>
<evidence type="ECO:0000313" key="2">
    <source>
        <dbReference type="Proteomes" id="UP000002624"/>
    </source>
</evidence>
<accession>C6H1P8</accession>
<proteinExistence type="predicted"/>